<dbReference type="Gene3D" id="3.20.20.100">
    <property type="entry name" value="NADP-dependent oxidoreductase domain"/>
    <property type="match status" value="1"/>
</dbReference>
<comment type="caution">
    <text evidence="6">The sequence shown here is derived from an EMBL/GenBank/DDBJ whole genome shotgun (WGS) entry which is preliminary data.</text>
</comment>
<feature type="compositionally biased region" description="Pro residues" evidence="4">
    <location>
        <begin position="1"/>
        <end position="14"/>
    </location>
</feature>
<dbReference type="Pfam" id="PF00248">
    <property type="entry name" value="Aldo_ket_red"/>
    <property type="match status" value="1"/>
</dbReference>
<feature type="binding site" evidence="2">
    <location>
        <position position="115"/>
    </location>
    <ligand>
        <name>substrate</name>
    </ligand>
</feature>
<reference evidence="6 7" key="1">
    <citation type="submission" date="2019-09" db="EMBL/GenBank/DDBJ databases">
        <title>Segnochrobactrum spirostomi gen. nov., sp. nov., isolated from the ciliate Spirostomum cf. yagiui and description of a novel family, Segnochrobactraceae fam. nov. within the order Rhizobiales of the class Alphaproteobacteria.</title>
        <authorList>
            <person name="Akter S."/>
            <person name="Shazib S.U.A."/>
            <person name="Shin M.K."/>
        </authorList>
    </citation>
    <scope>NUCLEOTIDE SEQUENCE [LARGE SCALE GENOMIC DNA]</scope>
    <source>
        <strain evidence="6 7">Sp-1</strain>
    </source>
</reference>
<feature type="active site" description="Proton donor" evidence="1">
    <location>
        <position position="57"/>
    </location>
</feature>
<evidence type="ECO:0000256" key="4">
    <source>
        <dbReference type="SAM" id="MobiDB-lite"/>
    </source>
</evidence>
<evidence type="ECO:0000313" key="7">
    <source>
        <dbReference type="Proteomes" id="UP000332515"/>
    </source>
</evidence>
<feature type="domain" description="NADP-dependent oxidoreductase" evidence="5">
    <location>
        <begin position="19"/>
        <end position="267"/>
    </location>
</feature>
<dbReference type="PRINTS" id="PR00069">
    <property type="entry name" value="ALDKETRDTASE"/>
</dbReference>
<sequence>MPDPLPTTPLPDGTPLPVLGQGTWGMGEDRGRRATEVDALKLGLDLGIGLIDTAEMYGNGGAEEVVGEAIAGRRDAVTLVSKVLPTNASRSRTVASCERSLRRLGTDHLDIYLLHWRGSVPLAETVEAFESLKAAGKIRYWGVSNFDTEDMEELFEVSDGDAVATNQVLYNLNRRGVEYDLLPWCRDVQMPVMAYSPIEQGRLLDHPDLIRIAAHHGATPAQIALAWVLKQPGVVAIPKAATLDHVRQNRAAVEIALDAGDLDTIERAFHAPRKKRPLEMI</sequence>
<evidence type="ECO:0000256" key="1">
    <source>
        <dbReference type="PIRSR" id="PIRSR000097-1"/>
    </source>
</evidence>
<dbReference type="PANTHER" id="PTHR43638:SF3">
    <property type="entry name" value="ALDEHYDE REDUCTASE"/>
    <property type="match status" value="1"/>
</dbReference>
<keyword evidence="7" id="KW-1185">Reference proteome</keyword>
<feature type="site" description="Lowers pKa of active site Tyr" evidence="3">
    <location>
        <position position="82"/>
    </location>
</feature>
<organism evidence="6 7">
    <name type="scientific">Segnochrobactrum spirostomi</name>
    <dbReference type="NCBI Taxonomy" id="2608987"/>
    <lineage>
        <taxon>Bacteria</taxon>
        <taxon>Pseudomonadati</taxon>
        <taxon>Pseudomonadota</taxon>
        <taxon>Alphaproteobacteria</taxon>
        <taxon>Hyphomicrobiales</taxon>
        <taxon>Segnochrobactraceae</taxon>
        <taxon>Segnochrobactrum</taxon>
    </lineage>
</organism>
<evidence type="ECO:0000259" key="5">
    <source>
        <dbReference type="Pfam" id="PF00248"/>
    </source>
</evidence>
<evidence type="ECO:0000256" key="3">
    <source>
        <dbReference type="PIRSR" id="PIRSR000097-3"/>
    </source>
</evidence>
<dbReference type="RefSeq" id="WP_153479340.1">
    <property type="nucleotide sequence ID" value="NZ_VWNA01000001.1"/>
</dbReference>
<feature type="region of interest" description="Disordered" evidence="4">
    <location>
        <begin position="1"/>
        <end position="29"/>
    </location>
</feature>
<dbReference type="InterPro" id="IPR023210">
    <property type="entry name" value="NADP_OxRdtase_dom"/>
</dbReference>
<gene>
    <name evidence="6" type="ORF">F0357_04880</name>
</gene>
<accession>A0A6A7XZ99</accession>
<name>A0A6A7XZ99_9HYPH</name>
<dbReference type="PANTHER" id="PTHR43638">
    <property type="entry name" value="OXIDOREDUCTASE, ALDO/KETO REDUCTASE FAMILY PROTEIN"/>
    <property type="match status" value="1"/>
</dbReference>
<dbReference type="EMBL" id="VWNA01000001">
    <property type="protein sequence ID" value="MQT12014.1"/>
    <property type="molecule type" value="Genomic_DNA"/>
</dbReference>
<proteinExistence type="predicted"/>
<dbReference type="PIRSF" id="PIRSF000097">
    <property type="entry name" value="AKR"/>
    <property type="match status" value="1"/>
</dbReference>
<dbReference type="AlphaFoldDB" id="A0A6A7XZ99"/>
<dbReference type="GO" id="GO:0016491">
    <property type="term" value="F:oxidoreductase activity"/>
    <property type="evidence" value="ECO:0007669"/>
    <property type="project" value="InterPro"/>
</dbReference>
<evidence type="ECO:0000313" key="6">
    <source>
        <dbReference type="EMBL" id="MQT12014.1"/>
    </source>
</evidence>
<dbReference type="InterPro" id="IPR036812">
    <property type="entry name" value="NAD(P)_OxRdtase_dom_sf"/>
</dbReference>
<evidence type="ECO:0000256" key="2">
    <source>
        <dbReference type="PIRSR" id="PIRSR000097-2"/>
    </source>
</evidence>
<protein>
    <submittedName>
        <fullName evidence="6">Aldo/keto reductase</fullName>
    </submittedName>
</protein>
<dbReference type="SUPFAM" id="SSF51430">
    <property type="entry name" value="NAD(P)-linked oxidoreductase"/>
    <property type="match status" value="1"/>
</dbReference>
<dbReference type="CDD" id="cd19138">
    <property type="entry name" value="AKR_YeaE"/>
    <property type="match status" value="1"/>
</dbReference>
<dbReference type="Proteomes" id="UP000332515">
    <property type="component" value="Unassembled WGS sequence"/>
</dbReference>
<dbReference type="InterPro" id="IPR020471">
    <property type="entry name" value="AKR"/>
</dbReference>